<evidence type="ECO:0000313" key="2">
    <source>
        <dbReference type="Proteomes" id="UP001404104"/>
    </source>
</evidence>
<comment type="caution">
    <text evidence="1">The sequence shown here is derived from an EMBL/GenBank/DDBJ whole genome shotgun (WGS) entry which is preliminary data.</text>
</comment>
<reference evidence="1 2" key="1">
    <citation type="submission" date="2024-05" db="EMBL/GenBank/DDBJ databases">
        <authorList>
            <person name="Liu Q."/>
            <person name="Xin Y.-H."/>
        </authorList>
    </citation>
    <scope>NUCLEOTIDE SEQUENCE [LARGE SCALE GENOMIC DNA]</scope>
    <source>
        <strain evidence="1 2">CGMCC 1.15349</strain>
    </source>
</reference>
<evidence type="ECO:0008006" key="3">
    <source>
        <dbReference type="Google" id="ProtNLM"/>
    </source>
</evidence>
<evidence type="ECO:0000313" key="1">
    <source>
        <dbReference type="EMBL" id="MEN2787473.1"/>
    </source>
</evidence>
<organism evidence="1 2">
    <name type="scientific">Sphingomonas qilianensis</name>
    <dbReference type="NCBI Taxonomy" id="1736690"/>
    <lineage>
        <taxon>Bacteria</taxon>
        <taxon>Pseudomonadati</taxon>
        <taxon>Pseudomonadota</taxon>
        <taxon>Alphaproteobacteria</taxon>
        <taxon>Sphingomonadales</taxon>
        <taxon>Sphingomonadaceae</taxon>
        <taxon>Sphingomonas</taxon>
    </lineage>
</organism>
<dbReference type="SUPFAM" id="SSF53474">
    <property type="entry name" value="alpha/beta-Hydrolases"/>
    <property type="match status" value="1"/>
</dbReference>
<dbReference type="RefSeq" id="WP_345865648.1">
    <property type="nucleotide sequence ID" value="NZ_JBDIMF010000006.1"/>
</dbReference>
<proteinExistence type="predicted"/>
<dbReference type="Proteomes" id="UP001404104">
    <property type="component" value="Unassembled WGS sequence"/>
</dbReference>
<protein>
    <recommendedName>
        <fullName evidence="3">Alpha/beta hydrolase</fullName>
    </recommendedName>
</protein>
<accession>A0ABU9XVA7</accession>
<keyword evidence="2" id="KW-1185">Reference proteome</keyword>
<sequence>MGGFVAAELCAARPEMRGAALLSGVDLGHAFGCDNTATSVARVDENVGTSAGLHILDGTSPQALADEARDNAGRWHLADRAERLAGRPLLIVTSDDGFAGAGAALAAAVGVINAARLTTTHFAADHSFSDCRIALQAAVLDWLSGDVAQ</sequence>
<dbReference type="Gene3D" id="3.40.50.1820">
    <property type="entry name" value="alpha/beta hydrolase"/>
    <property type="match status" value="1"/>
</dbReference>
<dbReference type="InterPro" id="IPR029058">
    <property type="entry name" value="AB_hydrolase_fold"/>
</dbReference>
<dbReference type="EMBL" id="JBDIMF010000006">
    <property type="protein sequence ID" value="MEN2787473.1"/>
    <property type="molecule type" value="Genomic_DNA"/>
</dbReference>
<gene>
    <name evidence="1" type="ORF">ABC969_13720</name>
</gene>
<name>A0ABU9XVA7_9SPHN</name>